<evidence type="ECO:0000313" key="1">
    <source>
        <dbReference type="EMBL" id="CAG8693550.1"/>
    </source>
</evidence>
<evidence type="ECO:0000313" key="2">
    <source>
        <dbReference type="Proteomes" id="UP000789860"/>
    </source>
</evidence>
<proteinExistence type="predicted"/>
<organism evidence="1 2">
    <name type="scientific">Scutellospora calospora</name>
    <dbReference type="NCBI Taxonomy" id="85575"/>
    <lineage>
        <taxon>Eukaryota</taxon>
        <taxon>Fungi</taxon>
        <taxon>Fungi incertae sedis</taxon>
        <taxon>Mucoromycota</taxon>
        <taxon>Glomeromycotina</taxon>
        <taxon>Glomeromycetes</taxon>
        <taxon>Diversisporales</taxon>
        <taxon>Gigasporaceae</taxon>
        <taxon>Scutellospora</taxon>
    </lineage>
</organism>
<gene>
    <name evidence="1" type="ORF">SCALOS_LOCUS10225</name>
</gene>
<accession>A0ACA9P6U6</accession>
<name>A0ACA9P6U6_9GLOM</name>
<protein>
    <submittedName>
        <fullName evidence="1">6721_t:CDS:1</fullName>
    </submittedName>
</protein>
<sequence>QLPIRNNNTNNFAEAGIRILKDIVFKRVQAYNLVQLYQFIINTMDLYYVRRLLIVAHNNLDNFIVLRFKLSGWQIGEKDDVEIVNKNSMVFRYRSSKNKDVWYLVDMKLGTCECSPIGTSCKHQASVAKHFNICGLNQIPTMSVRQFENERHVTTNIELIVSNNNVNVNS</sequence>
<dbReference type="Proteomes" id="UP000789860">
    <property type="component" value="Unassembled WGS sequence"/>
</dbReference>
<reference evidence="1" key="1">
    <citation type="submission" date="2021-06" db="EMBL/GenBank/DDBJ databases">
        <authorList>
            <person name="Kallberg Y."/>
            <person name="Tangrot J."/>
            <person name="Rosling A."/>
        </authorList>
    </citation>
    <scope>NUCLEOTIDE SEQUENCE</scope>
    <source>
        <strain evidence="1">AU212A</strain>
    </source>
</reference>
<keyword evidence="2" id="KW-1185">Reference proteome</keyword>
<feature type="non-terminal residue" evidence="1">
    <location>
        <position position="170"/>
    </location>
</feature>
<feature type="non-terminal residue" evidence="1">
    <location>
        <position position="1"/>
    </location>
</feature>
<comment type="caution">
    <text evidence="1">The sequence shown here is derived from an EMBL/GenBank/DDBJ whole genome shotgun (WGS) entry which is preliminary data.</text>
</comment>
<dbReference type="EMBL" id="CAJVPM010036740">
    <property type="protein sequence ID" value="CAG8693550.1"/>
    <property type="molecule type" value="Genomic_DNA"/>
</dbReference>